<evidence type="ECO:0000313" key="1">
    <source>
        <dbReference type="EMBL" id="AQK54094.1"/>
    </source>
</evidence>
<dbReference type="Pfam" id="PF08458">
    <property type="entry name" value="PH_2"/>
    <property type="match status" value="1"/>
</dbReference>
<gene>
    <name evidence="1" type="ORF">ZEAMMB73_Zm00001d051361</name>
</gene>
<organism evidence="1">
    <name type="scientific">Zea mays</name>
    <name type="common">Maize</name>
    <dbReference type="NCBI Taxonomy" id="4577"/>
    <lineage>
        <taxon>Eukaryota</taxon>
        <taxon>Viridiplantae</taxon>
        <taxon>Streptophyta</taxon>
        <taxon>Embryophyta</taxon>
        <taxon>Tracheophyta</taxon>
        <taxon>Spermatophyta</taxon>
        <taxon>Magnoliopsida</taxon>
        <taxon>Liliopsida</taxon>
        <taxon>Poales</taxon>
        <taxon>Poaceae</taxon>
        <taxon>PACMAD clade</taxon>
        <taxon>Panicoideae</taxon>
        <taxon>Andropogonodae</taxon>
        <taxon>Andropogoneae</taxon>
        <taxon>Tripsacinae</taxon>
        <taxon>Zea</taxon>
    </lineage>
</organism>
<dbReference type="InterPro" id="IPR001849">
    <property type="entry name" value="PH_domain"/>
</dbReference>
<dbReference type="InterPro" id="IPR040269">
    <property type="entry name" value="VAB"/>
</dbReference>
<dbReference type="InterPro" id="IPR008546">
    <property type="entry name" value="VAN3-bd-like_auxin_canal"/>
</dbReference>
<dbReference type="InParanoid" id="K7UXW2"/>
<dbReference type="HOGENOM" id="CLU_033023_1_1_1"/>
<dbReference type="PANTHER" id="PTHR31351:SF24">
    <property type="entry name" value="VAN3-BINDING PROTEIN-LIKE"/>
    <property type="match status" value="1"/>
</dbReference>
<dbReference type="AlphaFoldDB" id="K7UXW2"/>
<dbReference type="SMART" id="SM00233">
    <property type="entry name" value="PH"/>
    <property type="match status" value="1"/>
</dbReference>
<dbReference type="ExpressionAtlas" id="K7UXW2">
    <property type="expression patterns" value="baseline and differential"/>
</dbReference>
<protein>
    <submittedName>
        <fullName evidence="1">Uncharacterized protein</fullName>
    </submittedName>
</protein>
<dbReference type="Gene3D" id="2.30.29.30">
    <property type="entry name" value="Pleckstrin-homology domain (PH domain)/Phosphotyrosine-binding domain (PTB)"/>
    <property type="match status" value="1"/>
</dbReference>
<dbReference type="OMA" id="HQHTIGR"/>
<dbReference type="Pfam" id="PF05703">
    <property type="entry name" value="Auxin_canalis"/>
    <property type="match status" value="1"/>
</dbReference>
<dbReference type="InterPro" id="IPR011993">
    <property type="entry name" value="PH-like_dom_sf"/>
</dbReference>
<reference evidence="1" key="1">
    <citation type="submission" date="2015-12" db="EMBL/GenBank/DDBJ databases">
        <title>Update maize B73 reference genome by single molecule sequencing technologies.</title>
        <authorList>
            <consortium name="Maize Genome Sequencing Project"/>
            <person name="Ware D."/>
        </authorList>
    </citation>
    <scope>NUCLEOTIDE SEQUENCE</scope>
    <source>
        <tissue evidence="1">Seedling</tissue>
    </source>
</reference>
<dbReference type="eggNOG" id="ENOG502QW2P">
    <property type="taxonomic scope" value="Eukaryota"/>
</dbReference>
<dbReference type="PaxDb" id="4577-GRMZM2G027052_P01"/>
<name>K7UXW2_MAIZE</name>
<accession>K7UXW2</accession>
<dbReference type="PANTHER" id="PTHR31351">
    <property type="entry name" value="EXPRESSED PROTEIN"/>
    <property type="match status" value="1"/>
</dbReference>
<proteinExistence type="predicted"/>
<dbReference type="SUPFAM" id="SSF50729">
    <property type="entry name" value="PH domain-like"/>
    <property type="match status" value="1"/>
</dbReference>
<dbReference type="EMBL" id="CM000780">
    <property type="protein sequence ID" value="AQK54094.1"/>
    <property type="molecule type" value="Genomic_DNA"/>
</dbReference>
<dbReference type="InterPro" id="IPR013666">
    <property type="entry name" value="PH_pln"/>
</dbReference>
<sequence>MQHEEVCDTTTCGEGNGRGGEEELEMEGHSLMRMKRRDHLLLTDGAGAGAGAGPLAVQTPMEPMEFLSRSWSVSASEISKVLAGGVGGRRSSNFVVDRLSGMLMPETLALAASSSSAGTNNISPRKRTLRSRSAISAHQVHHTVHAIGKWFHHWDAGSSKVDKARAERARVHAAVSVASVAAAVAAVAVAAGASPEVDVTDDGARMGSALASATQLLASHCVEAAELAGADHDQVASAVETAVDVRSPGDLLTLTAAAATALRGAAAMRHRAQREARSRAAVAPYDKACSYRADVWCKEGALLKRNRKGKRALHWKQVAVYISKKSQVIVKLKSKHIGGAFSKKKKGVVYGVYDDIPAWPAREGVAAQSSAPETCHFGLRTAHGLLEFQCESRAQRRDWVEAVKDLIRQVAGGTALLEHSFESLRLSAS</sequence>